<evidence type="ECO:0000313" key="5">
    <source>
        <dbReference type="Proteomes" id="UP001141629"/>
    </source>
</evidence>
<dbReference type="Proteomes" id="UP001141629">
    <property type="component" value="Unassembled WGS sequence"/>
</dbReference>
<evidence type="ECO:0000313" key="4">
    <source>
        <dbReference type="EMBL" id="MCV7424616.1"/>
    </source>
</evidence>
<organism evidence="4 5">
    <name type="scientific">Mycobacterium yunnanensis</name>
    <dbReference type="NCBI Taxonomy" id="368477"/>
    <lineage>
        <taxon>Bacteria</taxon>
        <taxon>Bacillati</taxon>
        <taxon>Actinomycetota</taxon>
        <taxon>Actinomycetes</taxon>
        <taxon>Mycobacteriales</taxon>
        <taxon>Mycobacteriaceae</taxon>
        <taxon>Mycobacterium</taxon>
    </lineage>
</organism>
<sequence>MRPQTSGGGPDLASVLAALDHDGDGPADDAKRLQKRAHRRGILTLVMIVLLVGGVIQLLTSTPEAPRTADGGSRASIVFSNAGTGTCLSWPPDAPDKPSFVQCRSDHMFEVAKPVDMNGFGEPCQLAVREYLGPHYDPNSRFTISVLWAGDAGGTSAGGRNLLCGLQLLGKDGKPVPFKGRIVDLDQSKIWPPGTCLGLDGSNRSTDIPVDCSVPHGLEVTGSANLAERFTGSLPSDSEQRAFITEACTRASDAYLTPARLSTSGLSLGFEPVSAVSWAAGSKQVSCGIGKPAEQGWTPRTGSVRTSSPADLPPPQAPPPSPPPPPPSPSAPAPPPVYEEPLVPIGPLPSETLPAPPTTTAAPTESPVTTAPPPETTTEASPTPTTTTAAPLGPPPGPATPPSETSTASPPGILEIPGLPPITLPGYVPPEPAPPAAG</sequence>
<reference evidence="4" key="1">
    <citation type="submission" date="2020-07" db="EMBL/GenBank/DDBJ databases">
        <authorList>
            <person name="Pettersson B.M.F."/>
            <person name="Behra P.R.K."/>
            <person name="Ramesh M."/>
            <person name="Das S."/>
            <person name="Dasgupta S."/>
            <person name="Kirsebom L.A."/>
        </authorList>
    </citation>
    <scope>NUCLEOTIDE SEQUENCE</scope>
    <source>
        <strain evidence="4">DSM 44838</strain>
    </source>
</reference>
<keyword evidence="2" id="KW-1133">Transmembrane helix</keyword>
<dbReference type="RefSeq" id="WP_263999689.1">
    <property type="nucleotide sequence ID" value="NZ_JACKVK010000020.1"/>
</dbReference>
<feature type="compositionally biased region" description="Basic and acidic residues" evidence="1">
    <location>
        <begin position="19"/>
        <end position="29"/>
    </location>
</feature>
<evidence type="ECO:0000256" key="2">
    <source>
        <dbReference type="SAM" id="Phobius"/>
    </source>
</evidence>
<evidence type="ECO:0000256" key="1">
    <source>
        <dbReference type="SAM" id="MobiDB-lite"/>
    </source>
</evidence>
<proteinExistence type="predicted"/>
<keyword evidence="2" id="KW-0812">Transmembrane</keyword>
<name>A0A9X2ZB21_9MYCO</name>
<feature type="transmembrane region" description="Helical" evidence="2">
    <location>
        <begin position="41"/>
        <end position="59"/>
    </location>
</feature>
<dbReference type="Pfam" id="PF13845">
    <property type="entry name" value="Septum_form"/>
    <property type="match status" value="1"/>
</dbReference>
<feature type="compositionally biased region" description="Low complexity" evidence="1">
    <location>
        <begin position="376"/>
        <end position="391"/>
    </location>
</feature>
<feature type="compositionally biased region" description="Pro residues" evidence="1">
    <location>
        <begin position="392"/>
        <end position="401"/>
    </location>
</feature>
<evidence type="ECO:0000259" key="3">
    <source>
        <dbReference type="Pfam" id="PF13845"/>
    </source>
</evidence>
<feature type="compositionally biased region" description="Gly residues" evidence="1">
    <location>
        <begin position="1"/>
        <end position="10"/>
    </location>
</feature>
<feature type="compositionally biased region" description="Pro residues" evidence="1">
    <location>
        <begin position="311"/>
        <end position="338"/>
    </location>
</feature>
<gene>
    <name evidence="4" type="ORF">H7K45_29155</name>
</gene>
<feature type="compositionally biased region" description="Pro residues" evidence="1">
    <location>
        <begin position="418"/>
        <end position="438"/>
    </location>
</feature>
<feature type="region of interest" description="Disordered" evidence="1">
    <location>
        <begin position="1"/>
        <end position="29"/>
    </location>
</feature>
<protein>
    <submittedName>
        <fullName evidence="4">Septum formation family protein</fullName>
    </submittedName>
</protein>
<dbReference type="AlphaFoldDB" id="A0A9X2ZB21"/>
<dbReference type="InterPro" id="IPR026004">
    <property type="entry name" value="Septum_form"/>
</dbReference>
<feature type="compositionally biased region" description="Low complexity" evidence="1">
    <location>
        <begin position="402"/>
        <end position="417"/>
    </location>
</feature>
<dbReference type="EMBL" id="JACKVK010000020">
    <property type="protein sequence ID" value="MCV7424616.1"/>
    <property type="molecule type" value="Genomic_DNA"/>
</dbReference>
<feature type="domain" description="Septum formation-related" evidence="3">
    <location>
        <begin position="122"/>
        <end position="287"/>
    </location>
</feature>
<keyword evidence="5" id="KW-1185">Reference proteome</keyword>
<reference evidence="4" key="2">
    <citation type="journal article" date="2022" name="BMC Genomics">
        <title>Comparative genome analysis of mycobacteria focusing on tRNA and non-coding RNA.</title>
        <authorList>
            <person name="Behra P.R.K."/>
            <person name="Pettersson B.M.F."/>
            <person name="Ramesh M."/>
            <person name="Das S."/>
            <person name="Dasgupta S."/>
            <person name="Kirsebom L.A."/>
        </authorList>
    </citation>
    <scope>NUCLEOTIDE SEQUENCE</scope>
    <source>
        <strain evidence="4">DSM 44838</strain>
    </source>
</reference>
<feature type="compositionally biased region" description="Low complexity" evidence="1">
    <location>
        <begin position="348"/>
        <end position="369"/>
    </location>
</feature>
<feature type="region of interest" description="Disordered" evidence="1">
    <location>
        <begin position="290"/>
        <end position="438"/>
    </location>
</feature>
<accession>A0A9X2ZB21</accession>
<comment type="caution">
    <text evidence="4">The sequence shown here is derived from an EMBL/GenBank/DDBJ whole genome shotgun (WGS) entry which is preliminary data.</text>
</comment>
<keyword evidence="2" id="KW-0472">Membrane</keyword>